<dbReference type="InterPro" id="IPR057588">
    <property type="entry name" value="NWD1/2-like_WH"/>
</dbReference>
<feature type="compositionally biased region" description="Basic and acidic residues" evidence="3">
    <location>
        <begin position="978"/>
        <end position="988"/>
    </location>
</feature>
<comment type="caution">
    <text evidence="5">The sequence shown here is derived from an EMBL/GenBank/DDBJ whole genome shotgun (WGS) entry which is preliminary data.</text>
</comment>
<gene>
    <name evidence="5" type="ORF">ElyMa_005333600</name>
</gene>
<dbReference type="SUPFAM" id="SSF52540">
    <property type="entry name" value="P-loop containing nucleoside triphosphate hydrolases"/>
    <property type="match status" value="1"/>
</dbReference>
<reference evidence="5 6" key="1">
    <citation type="journal article" date="2021" name="Elife">
        <title>Chloroplast acquisition without the gene transfer in kleptoplastic sea slugs, Plakobranchus ocellatus.</title>
        <authorList>
            <person name="Maeda T."/>
            <person name="Takahashi S."/>
            <person name="Yoshida T."/>
            <person name="Shimamura S."/>
            <person name="Takaki Y."/>
            <person name="Nagai Y."/>
            <person name="Toyoda A."/>
            <person name="Suzuki Y."/>
            <person name="Arimoto A."/>
            <person name="Ishii H."/>
            <person name="Satoh N."/>
            <person name="Nishiyama T."/>
            <person name="Hasebe M."/>
            <person name="Maruyama T."/>
            <person name="Minagawa J."/>
            <person name="Obokata J."/>
            <person name="Shigenobu S."/>
        </authorList>
    </citation>
    <scope>NUCLEOTIDE SEQUENCE [LARGE SCALE GENOMIC DNA]</scope>
</reference>
<dbReference type="SMART" id="SM00382">
    <property type="entry name" value="AAA"/>
    <property type="match status" value="1"/>
</dbReference>
<dbReference type="Gene3D" id="3.40.50.300">
    <property type="entry name" value="P-loop containing nucleotide triphosphate hydrolases"/>
    <property type="match status" value="1"/>
</dbReference>
<keyword evidence="1" id="KW-0853">WD repeat</keyword>
<evidence type="ECO:0000256" key="2">
    <source>
        <dbReference type="ARBA" id="ARBA00022737"/>
    </source>
</evidence>
<feature type="region of interest" description="Disordered" evidence="3">
    <location>
        <begin position="318"/>
        <end position="410"/>
    </location>
</feature>
<evidence type="ECO:0000313" key="6">
    <source>
        <dbReference type="Proteomes" id="UP000762676"/>
    </source>
</evidence>
<dbReference type="Proteomes" id="UP000762676">
    <property type="component" value="Unassembled WGS sequence"/>
</dbReference>
<feature type="compositionally biased region" description="Acidic residues" evidence="3">
    <location>
        <begin position="397"/>
        <end position="410"/>
    </location>
</feature>
<dbReference type="EMBL" id="BMAT01010610">
    <property type="protein sequence ID" value="GFS28081.1"/>
    <property type="molecule type" value="Genomic_DNA"/>
</dbReference>
<sequence>MRWGIREDAAADHSTVDIVLKEIENCQAVSAGTNFVLFVGDKYGSRTLPNAIPVTEFRLFRRIASWLQLKFEIVEKWYLLDTNTVPHVYRMLPITALLPFYGNLNPVNQGMQKVHQQNWECDERNMRNVLRKVAIVAVQQNKITEQESSKYFISVTENEIQKGIYTYSEVQNHVIYFERTLININLQDKMAKRYTDMTKNGELDEEVQELRDRMKNQLLPTHIPSDQTVHNVVSWTPRGIDPDFDEHGRYLTMFCEAFKALMQKQIDMGIKKVNESKIENLVMNESVAHLRMAKFKCMCFFGQEQLLRDICKAMENGFVPRPKKDKTVNEVSPGEAIEEEDKNDNGFNAATEESNNDDINGGNIEKDANEDDQLNIATDTKADTERENAGKLGPENIAEENVNDSDSEMNEEDEELEKLLNDKVNELEKMRQMYANMENGPTFASGDMSNETGTDPSRSSREELTYFKRTRKTRRPVVLYGPSGCGKTSLIARLGYMMKTWSPNAVLVIRFLGTTTNSANVRPMITGVIQSIWAAYKVNRPMDLDFNSDMIYLGQYLQALIWQVACPERPLYILLDSLDQLSPSEQAHSLAWLPTTLPQDCALVLSTLPDVTTCLDSARRLLRSDKLFIQVPPLSVEAADKIISAQCNSRGREVTRPQRNFLLDRFRECPTPLYLQLTLNQALQWRSHQQVKDLILGSEVHHAINHLFMKTERNHGIILVSKAFGYLATMRQGISTLEMEDLLSLDNEALQDTFIFHLPPDPQHIRIPNSLWSQIMADVKDVLASEMVSGRSLQKWYHRYIAEMAKDRYLTDETRIPLHRLVAQYFIGYWHGKNKPLSLFKGKIGWYPENTRDVPEQPLEMQDGSLNERKLTELPHHLAMAGMWREFHEHITTNINWLVAKVKAFGVSDLKMDLMLMLHQRDWLSEEMVKDKEDKPVVIEEEQEEANKQKGGKKNNKNIEKSKGKKKKKDEAEEEDNQTDRSENKETINEDLLQMYTHIDSDLFITESTIVQDMNKNNDQAENEDGEKTEAEKEGEEEAEDVEKAEPEYVLTLATALRDLEILIDIVTMGVECIRQSPYNLPVQISCQLGKSRALTPGLKKLVADCYEWMENTQIPLMLPQDACMPPPGEMLQTTLSANVHISVPVLLLMLWRTTSEQLALVADLSPIYGLPTTSIDELEIYKKLASLVEKLDKASSNFGMEISENQDYEQEQRVIGERNKGQWSNT</sequence>
<evidence type="ECO:0000313" key="5">
    <source>
        <dbReference type="EMBL" id="GFS28081.1"/>
    </source>
</evidence>
<evidence type="ECO:0000256" key="3">
    <source>
        <dbReference type="SAM" id="MobiDB-lite"/>
    </source>
</evidence>
<name>A0AAV4K0F8_9GAST</name>
<dbReference type="AlphaFoldDB" id="A0AAV4K0F8"/>
<evidence type="ECO:0000256" key="1">
    <source>
        <dbReference type="ARBA" id="ARBA00022574"/>
    </source>
</evidence>
<protein>
    <submittedName>
        <fullName evidence="5">NACHT and WD repeat domain-containing protein 1</fullName>
    </submittedName>
</protein>
<feature type="region of interest" description="Disordered" evidence="3">
    <location>
        <begin position="1017"/>
        <end position="1044"/>
    </location>
</feature>
<dbReference type="Pfam" id="PF05729">
    <property type="entry name" value="NACHT"/>
    <property type="match status" value="1"/>
</dbReference>
<dbReference type="Pfam" id="PF25469">
    <property type="entry name" value="WHD_NWD1"/>
    <property type="match status" value="1"/>
</dbReference>
<feature type="region of interest" description="Disordered" evidence="3">
    <location>
        <begin position="942"/>
        <end position="988"/>
    </location>
</feature>
<keyword evidence="2" id="KW-0677">Repeat</keyword>
<proteinExistence type="predicted"/>
<feature type="region of interest" description="Disordered" evidence="3">
    <location>
        <begin position="439"/>
        <end position="462"/>
    </location>
</feature>
<keyword evidence="6" id="KW-1185">Reference proteome</keyword>
<dbReference type="PANTHER" id="PTHR19871">
    <property type="entry name" value="BETA TRANSDUCIN-RELATED PROTEIN"/>
    <property type="match status" value="1"/>
</dbReference>
<dbReference type="InterPro" id="IPR007111">
    <property type="entry name" value="NACHT_NTPase"/>
</dbReference>
<accession>A0AAV4K0F8</accession>
<dbReference type="InterPro" id="IPR052752">
    <property type="entry name" value="NACHT-WD_repeat"/>
</dbReference>
<feature type="compositionally biased region" description="Basic and acidic residues" evidence="3">
    <location>
        <begin position="380"/>
        <end position="389"/>
    </location>
</feature>
<feature type="domain" description="AAA+ ATPase" evidence="4">
    <location>
        <begin position="473"/>
        <end position="633"/>
    </location>
</feature>
<feature type="compositionally biased region" description="Polar residues" evidence="3">
    <location>
        <begin position="447"/>
        <end position="457"/>
    </location>
</feature>
<dbReference type="InterPro" id="IPR003593">
    <property type="entry name" value="AAA+_ATPase"/>
</dbReference>
<dbReference type="PANTHER" id="PTHR19871:SF14">
    <property type="entry name" value="DUF4062 DOMAIN-CONTAINING PROTEIN"/>
    <property type="match status" value="1"/>
</dbReference>
<dbReference type="InterPro" id="IPR027417">
    <property type="entry name" value="P-loop_NTPase"/>
</dbReference>
<dbReference type="Gene3D" id="1.25.40.370">
    <property type="match status" value="1"/>
</dbReference>
<evidence type="ECO:0000259" key="4">
    <source>
        <dbReference type="SMART" id="SM00382"/>
    </source>
</evidence>
<organism evidence="5 6">
    <name type="scientific">Elysia marginata</name>
    <dbReference type="NCBI Taxonomy" id="1093978"/>
    <lineage>
        <taxon>Eukaryota</taxon>
        <taxon>Metazoa</taxon>
        <taxon>Spiralia</taxon>
        <taxon>Lophotrochozoa</taxon>
        <taxon>Mollusca</taxon>
        <taxon>Gastropoda</taxon>
        <taxon>Heterobranchia</taxon>
        <taxon>Euthyneura</taxon>
        <taxon>Panpulmonata</taxon>
        <taxon>Sacoglossa</taxon>
        <taxon>Placobranchoidea</taxon>
        <taxon>Plakobranchidae</taxon>
        <taxon>Elysia</taxon>
    </lineage>
</organism>